<proteinExistence type="predicted"/>
<evidence type="ECO:0000313" key="2">
    <source>
        <dbReference type="EMBL" id="AFT82584.1"/>
    </source>
</evidence>
<evidence type="ECO:0000313" key="3">
    <source>
        <dbReference type="Proteomes" id="UP000006299"/>
    </source>
</evidence>
<dbReference type="Proteomes" id="UP000006299">
    <property type="component" value="Plasmid pKLC4"/>
</dbReference>
<protein>
    <submittedName>
        <fullName evidence="2">Uncharacterized protein</fullName>
    </submittedName>
</protein>
<keyword evidence="2" id="KW-0614">Plasmid</keyword>
<dbReference type="HOGENOM" id="CLU_1978711_0_0_9"/>
<feature type="transmembrane region" description="Helical" evidence="1">
    <location>
        <begin position="94"/>
        <end position="115"/>
    </location>
</feature>
<keyword evidence="3" id="KW-1185">Reference proteome</keyword>
<accession>K0D9F0</accession>
<organism evidence="2 3">
    <name type="scientific">Leuconostoc carnosum (strain JB16)</name>
    <dbReference type="NCBI Taxonomy" id="1229758"/>
    <lineage>
        <taxon>Bacteria</taxon>
        <taxon>Bacillati</taxon>
        <taxon>Bacillota</taxon>
        <taxon>Bacilli</taxon>
        <taxon>Lactobacillales</taxon>
        <taxon>Lactobacillaceae</taxon>
        <taxon>Leuconostoc</taxon>
    </lineage>
</organism>
<gene>
    <name evidence="2" type="ordered locus">C270_08546</name>
</gene>
<keyword evidence="1" id="KW-1133">Transmembrane helix</keyword>
<feature type="transmembrane region" description="Helical" evidence="1">
    <location>
        <begin position="68"/>
        <end position="88"/>
    </location>
</feature>
<reference evidence="2 3" key="1">
    <citation type="journal article" date="2012" name="J. Bacteriol.">
        <title>Complete genome sequence of Leuconostoc carnosum strain JB16, isolated from Kimchi.</title>
        <authorList>
            <person name="Jung J.Y."/>
            <person name="Lee S.H."/>
            <person name="Jeon C.O."/>
        </authorList>
    </citation>
    <scope>NUCLEOTIDE SEQUENCE [LARGE SCALE GENOMIC DNA]</scope>
    <source>
        <strain evidence="2 3">JB16</strain>
        <plasmid evidence="2 3">pKLC4</plasmid>
    </source>
</reference>
<dbReference type="AlphaFoldDB" id="K0D9F0"/>
<dbReference type="EMBL" id="CP003855">
    <property type="protein sequence ID" value="AFT82584.1"/>
    <property type="molecule type" value="Genomic_DNA"/>
</dbReference>
<keyword evidence="1" id="KW-0812">Transmembrane</keyword>
<dbReference type="KEGG" id="lcn:C270_08546"/>
<sequence length="123" mass="14938">MQKNLINFWLYLYLSCIYFLPLVKLMRSSKQDSQFLLRKLLFPLEYLIQVKLEKTTNYSRSAIRLGHILVWLISIFGLMFVTVPMYIFNEPYENHTSILLFITYYLMFAPISFWFQPRSYHSK</sequence>
<feature type="transmembrane region" description="Helical" evidence="1">
    <location>
        <begin position="6"/>
        <end position="23"/>
    </location>
</feature>
<evidence type="ECO:0000256" key="1">
    <source>
        <dbReference type="SAM" id="Phobius"/>
    </source>
</evidence>
<keyword evidence="1" id="KW-0472">Membrane</keyword>
<geneLocation type="plasmid" evidence="2 3">
    <name>pKLC4</name>
</geneLocation>
<name>K0D9F0_LEUCJ</name>